<comment type="caution">
    <text evidence="9">Lacks conserved residue(s) required for the propagation of feature annotation.</text>
</comment>
<dbReference type="EMBL" id="FWFQ01000034">
    <property type="protein sequence ID" value="SLN63319.1"/>
    <property type="molecule type" value="Genomic_DNA"/>
</dbReference>
<dbReference type="PROSITE" id="PS00855">
    <property type="entry name" value="SPASE_II"/>
    <property type="match status" value="1"/>
</dbReference>
<evidence type="ECO:0000256" key="10">
    <source>
        <dbReference type="RuleBase" id="RU000594"/>
    </source>
</evidence>
<dbReference type="AlphaFoldDB" id="A0A1Y5TGT4"/>
<name>A0A1Y5TGT4_9RHOB</name>
<keyword evidence="8 9" id="KW-0472">Membrane</keyword>
<evidence type="ECO:0000256" key="1">
    <source>
        <dbReference type="ARBA" id="ARBA00006139"/>
    </source>
</evidence>
<evidence type="ECO:0000256" key="4">
    <source>
        <dbReference type="ARBA" id="ARBA00022692"/>
    </source>
</evidence>
<dbReference type="Proteomes" id="UP000193409">
    <property type="component" value="Unassembled WGS sequence"/>
</dbReference>
<dbReference type="PANTHER" id="PTHR33695:SF1">
    <property type="entry name" value="LIPOPROTEIN SIGNAL PEPTIDASE"/>
    <property type="match status" value="1"/>
</dbReference>
<dbReference type="EC" id="3.4.23.36" evidence="9"/>
<keyword evidence="4 9" id="KW-0812">Transmembrane</keyword>
<feature type="active site" evidence="9">
    <location>
        <position position="136"/>
    </location>
</feature>
<dbReference type="HAMAP" id="MF_00161">
    <property type="entry name" value="LspA"/>
    <property type="match status" value="1"/>
</dbReference>
<keyword evidence="12" id="KW-0449">Lipoprotein</keyword>
<reference evidence="12 13" key="1">
    <citation type="submission" date="2017-03" db="EMBL/GenBank/DDBJ databases">
        <authorList>
            <person name="Afonso C.L."/>
            <person name="Miller P.J."/>
            <person name="Scott M.A."/>
            <person name="Spackman E."/>
            <person name="Goraichik I."/>
            <person name="Dimitrov K.M."/>
            <person name="Suarez D.L."/>
            <person name="Swayne D.E."/>
        </authorList>
    </citation>
    <scope>NUCLEOTIDE SEQUENCE [LARGE SCALE GENOMIC DNA]</scope>
    <source>
        <strain evidence="12 13">CECT 7680</strain>
    </source>
</reference>
<keyword evidence="5 9" id="KW-0064">Aspartyl protease</keyword>
<dbReference type="UniPathway" id="UPA00665"/>
<evidence type="ECO:0000256" key="6">
    <source>
        <dbReference type="ARBA" id="ARBA00022801"/>
    </source>
</evidence>
<evidence type="ECO:0000256" key="9">
    <source>
        <dbReference type="HAMAP-Rule" id="MF_00161"/>
    </source>
</evidence>
<dbReference type="RefSeq" id="WP_085869830.1">
    <property type="nucleotide sequence ID" value="NZ_FWFQ01000034.1"/>
</dbReference>
<sequence>MRLLWITAALVFLIDQVTKWWVVQALDLKTVGSIDVLPPFLNLRMAWNEGINFGLFSGEAAASRWILIAVAFAITGWVLWWVRRDGHRPMAFVSAGVLVGGALGNVVDRVIYGAVADFLNMSCCGFTNPYAFNVADIAIFAGALGLIFFTGERKPA</sequence>
<dbReference type="GO" id="GO:0006508">
    <property type="term" value="P:proteolysis"/>
    <property type="evidence" value="ECO:0007669"/>
    <property type="project" value="UniProtKB-KW"/>
</dbReference>
<feature type="transmembrane region" description="Helical" evidence="9">
    <location>
        <begin position="131"/>
        <end position="151"/>
    </location>
</feature>
<gene>
    <name evidence="12" type="primary">lspA_2</name>
    <name evidence="9" type="synonym">lspA</name>
    <name evidence="12" type="ORF">PSA7680_03339</name>
</gene>
<dbReference type="InterPro" id="IPR001872">
    <property type="entry name" value="Peptidase_A8"/>
</dbReference>
<evidence type="ECO:0000256" key="5">
    <source>
        <dbReference type="ARBA" id="ARBA00022750"/>
    </source>
</evidence>
<dbReference type="Pfam" id="PF01252">
    <property type="entry name" value="Peptidase_A8"/>
    <property type="match status" value="1"/>
</dbReference>
<protein>
    <recommendedName>
        <fullName evidence="9">Lipoprotein signal peptidase</fullName>
        <ecNumber evidence="9">3.4.23.36</ecNumber>
    </recommendedName>
    <alternativeName>
        <fullName evidence="9">Prolipoprotein signal peptidase</fullName>
    </alternativeName>
    <alternativeName>
        <fullName evidence="9">Signal peptidase II</fullName>
        <shortName evidence="9">SPase II</shortName>
    </alternativeName>
</protein>
<keyword evidence="3 9" id="KW-0645">Protease</keyword>
<keyword evidence="2 9" id="KW-1003">Cell membrane</keyword>
<comment type="function">
    <text evidence="9 10">This protein specifically catalyzes the removal of signal peptides from prolipoproteins.</text>
</comment>
<feature type="transmembrane region" description="Helical" evidence="9">
    <location>
        <begin position="62"/>
        <end position="82"/>
    </location>
</feature>
<feature type="transmembrane region" description="Helical" evidence="9">
    <location>
        <begin position="89"/>
        <end position="111"/>
    </location>
</feature>
<comment type="pathway">
    <text evidence="9">Protein modification; lipoprotein biosynthesis (signal peptide cleavage).</text>
</comment>
<dbReference type="GO" id="GO:0005886">
    <property type="term" value="C:plasma membrane"/>
    <property type="evidence" value="ECO:0007669"/>
    <property type="project" value="UniProtKB-SubCell"/>
</dbReference>
<evidence type="ECO:0000313" key="12">
    <source>
        <dbReference type="EMBL" id="SLN63319.1"/>
    </source>
</evidence>
<evidence type="ECO:0000256" key="8">
    <source>
        <dbReference type="ARBA" id="ARBA00023136"/>
    </source>
</evidence>
<proteinExistence type="inferred from homology"/>
<comment type="similarity">
    <text evidence="1 9 11">Belongs to the peptidase A8 family.</text>
</comment>
<accession>A0A1Y5TGT4</accession>
<keyword evidence="6 9" id="KW-0378">Hydrolase</keyword>
<feature type="active site" evidence="9">
    <location>
        <position position="117"/>
    </location>
</feature>
<dbReference type="OrthoDB" id="9810259at2"/>
<comment type="catalytic activity">
    <reaction evidence="9 10">
        <text>Release of signal peptides from bacterial membrane prolipoproteins. Hydrolyzes -Xaa-Yaa-Zaa-|-(S,diacylglyceryl)Cys-, in which Xaa is hydrophobic (preferably Leu), and Yaa (Ala or Ser) and Zaa (Gly or Ala) have small, neutral side chains.</text>
        <dbReference type="EC" id="3.4.23.36"/>
    </reaction>
</comment>
<dbReference type="PRINTS" id="PR00781">
    <property type="entry name" value="LIPOSIGPTASE"/>
</dbReference>
<keyword evidence="13" id="KW-1185">Reference proteome</keyword>
<organism evidence="12 13">
    <name type="scientific">Pseudoruegeria aquimaris</name>
    <dbReference type="NCBI Taxonomy" id="393663"/>
    <lineage>
        <taxon>Bacteria</taxon>
        <taxon>Pseudomonadati</taxon>
        <taxon>Pseudomonadota</taxon>
        <taxon>Alphaproteobacteria</taxon>
        <taxon>Rhodobacterales</taxon>
        <taxon>Roseobacteraceae</taxon>
        <taxon>Pseudoruegeria</taxon>
    </lineage>
</organism>
<evidence type="ECO:0000256" key="2">
    <source>
        <dbReference type="ARBA" id="ARBA00022475"/>
    </source>
</evidence>
<keyword evidence="7 9" id="KW-1133">Transmembrane helix</keyword>
<dbReference type="NCBIfam" id="TIGR00077">
    <property type="entry name" value="lspA"/>
    <property type="match status" value="1"/>
</dbReference>
<evidence type="ECO:0000256" key="11">
    <source>
        <dbReference type="RuleBase" id="RU004181"/>
    </source>
</evidence>
<evidence type="ECO:0000256" key="7">
    <source>
        <dbReference type="ARBA" id="ARBA00022989"/>
    </source>
</evidence>
<evidence type="ECO:0000256" key="3">
    <source>
        <dbReference type="ARBA" id="ARBA00022670"/>
    </source>
</evidence>
<evidence type="ECO:0000313" key="13">
    <source>
        <dbReference type="Proteomes" id="UP000193409"/>
    </source>
</evidence>
<dbReference type="PANTHER" id="PTHR33695">
    <property type="entry name" value="LIPOPROTEIN SIGNAL PEPTIDASE"/>
    <property type="match status" value="1"/>
</dbReference>
<dbReference type="GO" id="GO:0004190">
    <property type="term" value="F:aspartic-type endopeptidase activity"/>
    <property type="evidence" value="ECO:0007669"/>
    <property type="project" value="UniProtKB-UniRule"/>
</dbReference>
<comment type="subcellular location">
    <subcellularLocation>
        <location evidence="9">Cell membrane</location>
        <topology evidence="9">Multi-pass membrane protein</topology>
    </subcellularLocation>
</comment>